<evidence type="ECO:0000256" key="2">
    <source>
        <dbReference type="SAM" id="MobiDB-lite"/>
    </source>
</evidence>
<dbReference type="AlphaFoldDB" id="A0A841E6K4"/>
<name>A0A841E6K4_9ACTN</name>
<keyword evidence="4" id="KW-1185">Reference proteome</keyword>
<organism evidence="3 4">
    <name type="scientific">Streptomonospora salina</name>
    <dbReference type="NCBI Taxonomy" id="104205"/>
    <lineage>
        <taxon>Bacteria</taxon>
        <taxon>Bacillati</taxon>
        <taxon>Actinomycetota</taxon>
        <taxon>Actinomycetes</taxon>
        <taxon>Streptosporangiales</taxon>
        <taxon>Nocardiopsidaceae</taxon>
        <taxon>Streptomonospora</taxon>
    </lineage>
</organism>
<dbReference type="SUPFAM" id="SSF56349">
    <property type="entry name" value="DNA breaking-rejoining enzymes"/>
    <property type="match status" value="1"/>
</dbReference>
<dbReference type="GO" id="GO:0006310">
    <property type="term" value="P:DNA recombination"/>
    <property type="evidence" value="ECO:0007669"/>
    <property type="project" value="UniProtKB-KW"/>
</dbReference>
<dbReference type="InterPro" id="IPR013762">
    <property type="entry name" value="Integrase-like_cat_sf"/>
</dbReference>
<evidence type="ECO:0000256" key="1">
    <source>
        <dbReference type="ARBA" id="ARBA00023172"/>
    </source>
</evidence>
<dbReference type="GO" id="GO:0015074">
    <property type="term" value="P:DNA integration"/>
    <property type="evidence" value="ECO:0007669"/>
    <property type="project" value="InterPro"/>
</dbReference>
<dbReference type="GO" id="GO:0003677">
    <property type="term" value="F:DNA binding"/>
    <property type="evidence" value="ECO:0007669"/>
    <property type="project" value="InterPro"/>
</dbReference>
<gene>
    <name evidence="3" type="ORF">HNR25_000690</name>
</gene>
<protein>
    <recommendedName>
        <fullName evidence="5">Tyr recombinase domain-containing protein</fullName>
    </recommendedName>
</protein>
<evidence type="ECO:0000313" key="3">
    <source>
        <dbReference type="EMBL" id="MBB5996939.1"/>
    </source>
</evidence>
<dbReference type="Gene3D" id="1.10.443.10">
    <property type="entry name" value="Intergrase catalytic core"/>
    <property type="match status" value="1"/>
</dbReference>
<keyword evidence="1" id="KW-0233">DNA recombination</keyword>
<evidence type="ECO:0008006" key="5">
    <source>
        <dbReference type="Google" id="ProtNLM"/>
    </source>
</evidence>
<reference evidence="3 4" key="1">
    <citation type="submission" date="2020-08" db="EMBL/GenBank/DDBJ databases">
        <title>Sequencing the genomes of 1000 actinobacteria strains.</title>
        <authorList>
            <person name="Klenk H.-P."/>
        </authorList>
    </citation>
    <scope>NUCLEOTIDE SEQUENCE [LARGE SCALE GENOMIC DNA]</scope>
    <source>
        <strain evidence="3 4">DSM 44593</strain>
    </source>
</reference>
<proteinExistence type="predicted"/>
<dbReference type="EMBL" id="JACHLY010000001">
    <property type="protein sequence ID" value="MBB5996939.1"/>
    <property type="molecule type" value="Genomic_DNA"/>
</dbReference>
<dbReference type="Proteomes" id="UP000578077">
    <property type="component" value="Unassembled WGS sequence"/>
</dbReference>
<dbReference type="RefSeq" id="WP_312862332.1">
    <property type="nucleotide sequence ID" value="NZ_BAABKT010000003.1"/>
</dbReference>
<sequence>MLHEQDQRQAWDGGPTSGQAWLRGPILPGFTFNEGRHTHRTWLADDGIPDVGRAARLGYRMPGMADVYEHVTPETKTRILQALTRRWEESLTGIDHEERRKLAPFVPEVGDEHYRDEAA</sequence>
<dbReference type="InterPro" id="IPR011010">
    <property type="entry name" value="DNA_brk_join_enz"/>
</dbReference>
<evidence type="ECO:0000313" key="4">
    <source>
        <dbReference type="Proteomes" id="UP000578077"/>
    </source>
</evidence>
<comment type="caution">
    <text evidence="3">The sequence shown here is derived from an EMBL/GenBank/DDBJ whole genome shotgun (WGS) entry which is preliminary data.</text>
</comment>
<accession>A0A841E6K4</accession>
<feature type="region of interest" description="Disordered" evidence="2">
    <location>
        <begin position="1"/>
        <end position="23"/>
    </location>
</feature>